<feature type="chain" id="PRO_5045970061" evidence="1">
    <location>
        <begin position="26"/>
        <end position="74"/>
    </location>
</feature>
<keyword evidence="1" id="KW-0732">Signal</keyword>
<keyword evidence="3" id="KW-1185">Reference proteome</keyword>
<protein>
    <submittedName>
        <fullName evidence="2">Uncharacterized protein</fullName>
    </submittedName>
</protein>
<accession>A0ABW7F6K1</accession>
<evidence type="ECO:0000313" key="2">
    <source>
        <dbReference type="EMBL" id="MFG6430857.1"/>
    </source>
</evidence>
<dbReference type="RefSeq" id="WP_394479434.1">
    <property type="nucleotide sequence ID" value="NZ_JBIGHV010000004.1"/>
</dbReference>
<dbReference type="EMBL" id="JBIGHV010000004">
    <property type="protein sequence ID" value="MFG6430857.1"/>
    <property type="molecule type" value="Genomic_DNA"/>
</dbReference>
<comment type="caution">
    <text evidence="2">The sequence shown here is derived from an EMBL/GenBank/DDBJ whole genome shotgun (WGS) entry which is preliminary data.</text>
</comment>
<evidence type="ECO:0000256" key="1">
    <source>
        <dbReference type="SAM" id="SignalP"/>
    </source>
</evidence>
<organism evidence="2 3">
    <name type="scientific">Pelomonas parva</name>
    <dbReference type="NCBI Taxonomy" id="3299032"/>
    <lineage>
        <taxon>Bacteria</taxon>
        <taxon>Pseudomonadati</taxon>
        <taxon>Pseudomonadota</taxon>
        <taxon>Betaproteobacteria</taxon>
        <taxon>Burkholderiales</taxon>
        <taxon>Sphaerotilaceae</taxon>
        <taxon>Roseateles</taxon>
    </lineage>
</organism>
<dbReference type="Proteomes" id="UP001606210">
    <property type="component" value="Unassembled WGS sequence"/>
</dbReference>
<gene>
    <name evidence="2" type="ORF">ACG00Y_13090</name>
</gene>
<reference evidence="2 3" key="1">
    <citation type="submission" date="2024-08" db="EMBL/GenBank/DDBJ databases">
        <authorList>
            <person name="Lu H."/>
        </authorList>
    </citation>
    <scope>NUCLEOTIDE SEQUENCE [LARGE SCALE GENOMIC DNA]</scope>
    <source>
        <strain evidence="2 3">LYH14W</strain>
    </source>
</reference>
<proteinExistence type="predicted"/>
<feature type="signal peptide" evidence="1">
    <location>
        <begin position="1"/>
        <end position="25"/>
    </location>
</feature>
<evidence type="ECO:0000313" key="3">
    <source>
        <dbReference type="Proteomes" id="UP001606210"/>
    </source>
</evidence>
<name>A0ABW7F6K1_9BURK</name>
<sequence>MEFLKSLPAKVWLLAAVAAGSVVLATMDDAPPRSATPGAATQWQAQFAQGLQVSLRAVADGNERPAIDRTTKPR</sequence>